<dbReference type="EMBL" id="BAABRV010000005">
    <property type="protein sequence ID" value="GAA5533991.1"/>
    <property type="molecule type" value="Genomic_DNA"/>
</dbReference>
<proteinExistence type="predicted"/>
<evidence type="ECO:0000256" key="2">
    <source>
        <dbReference type="SAM" id="MobiDB-lite"/>
    </source>
</evidence>
<evidence type="ECO:0000256" key="1">
    <source>
        <dbReference type="SAM" id="Coils"/>
    </source>
</evidence>
<feature type="region of interest" description="Disordered" evidence="2">
    <location>
        <begin position="113"/>
        <end position="190"/>
    </location>
</feature>
<protein>
    <recommendedName>
        <fullName evidence="5">YtxH domain-containing protein</fullName>
    </recommendedName>
</protein>
<sequence>MTHLKDQLHDLQDTASEAQGRLGRRMAAGAARGALKAQAALAATVAQQQKDLKRLEAQVERLGHERSRGGGFPWGLVLLAGGAYALYRSNPSFRDRVQGLLRQVNPGVEGNLARAGDAAKDAVSDVMRGDDPRASLRDAGGELRRAGEKAADQGGNRLRDLKHQAQDGAQDLKRDAQRAADDVRDDLRRQ</sequence>
<accession>A0ABP9XGE8</accession>
<dbReference type="Proteomes" id="UP001404956">
    <property type="component" value="Unassembled WGS sequence"/>
</dbReference>
<feature type="coiled-coil region" evidence="1">
    <location>
        <begin position="1"/>
        <end position="65"/>
    </location>
</feature>
<comment type="caution">
    <text evidence="3">The sequence shown here is derived from an EMBL/GenBank/DDBJ whole genome shotgun (WGS) entry which is preliminary data.</text>
</comment>
<name>A0ABP9XGE8_9DEIO</name>
<evidence type="ECO:0008006" key="5">
    <source>
        <dbReference type="Google" id="ProtNLM"/>
    </source>
</evidence>
<gene>
    <name evidence="3" type="ORF">Dalu01_02399</name>
</gene>
<organism evidence="3 4">
    <name type="scientific">Deinococcus aluminii</name>
    <dbReference type="NCBI Taxonomy" id="1656885"/>
    <lineage>
        <taxon>Bacteria</taxon>
        <taxon>Thermotogati</taxon>
        <taxon>Deinococcota</taxon>
        <taxon>Deinococci</taxon>
        <taxon>Deinococcales</taxon>
        <taxon>Deinococcaceae</taxon>
        <taxon>Deinococcus</taxon>
    </lineage>
</organism>
<reference evidence="3 4" key="1">
    <citation type="submission" date="2024-02" db="EMBL/GenBank/DDBJ databases">
        <title>Deinococcus aluminii NBRC 112889.</title>
        <authorList>
            <person name="Ichikawa N."/>
            <person name="Katano-Makiyama Y."/>
            <person name="Hidaka K."/>
        </authorList>
    </citation>
    <scope>NUCLEOTIDE SEQUENCE [LARGE SCALE GENOMIC DNA]</scope>
    <source>
        <strain evidence="3 4">NBRC 112889</strain>
    </source>
</reference>
<feature type="compositionally biased region" description="Basic and acidic residues" evidence="2">
    <location>
        <begin position="117"/>
        <end position="190"/>
    </location>
</feature>
<keyword evidence="4" id="KW-1185">Reference proteome</keyword>
<evidence type="ECO:0000313" key="3">
    <source>
        <dbReference type="EMBL" id="GAA5533991.1"/>
    </source>
</evidence>
<keyword evidence="1" id="KW-0175">Coiled coil</keyword>
<evidence type="ECO:0000313" key="4">
    <source>
        <dbReference type="Proteomes" id="UP001404956"/>
    </source>
</evidence>
<dbReference type="RefSeq" id="WP_345454910.1">
    <property type="nucleotide sequence ID" value="NZ_BAABRV010000005.1"/>
</dbReference>